<feature type="region of interest" description="Disordered" evidence="1">
    <location>
        <begin position="38"/>
        <end position="85"/>
    </location>
</feature>
<proteinExistence type="predicted"/>
<feature type="compositionally biased region" description="Polar residues" evidence="1">
    <location>
        <begin position="62"/>
        <end position="85"/>
    </location>
</feature>
<dbReference type="STRING" id="1210090.GCA_001613185_03170"/>
<organism evidence="2 3">
    <name type="scientific">Nocardia puris</name>
    <dbReference type="NCBI Taxonomy" id="208602"/>
    <lineage>
        <taxon>Bacteria</taxon>
        <taxon>Bacillati</taxon>
        <taxon>Actinomycetota</taxon>
        <taxon>Actinomycetes</taxon>
        <taxon>Mycobacteriales</taxon>
        <taxon>Nocardiaceae</taxon>
        <taxon>Nocardia</taxon>
    </lineage>
</organism>
<keyword evidence="3" id="KW-1185">Reference proteome</keyword>
<accession>A0A366D7B8</accession>
<evidence type="ECO:0000313" key="3">
    <source>
        <dbReference type="Proteomes" id="UP000252586"/>
    </source>
</evidence>
<evidence type="ECO:0000313" key="2">
    <source>
        <dbReference type="EMBL" id="RBO85178.1"/>
    </source>
</evidence>
<dbReference type="AlphaFoldDB" id="A0A366D7B8"/>
<dbReference type="EMBL" id="QNRE01000015">
    <property type="protein sequence ID" value="RBO85178.1"/>
    <property type="molecule type" value="Genomic_DNA"/>
</dbReference>
<comment type="caution">
    <text evidence="2">The sequence shown here is derived from an EMBL/GenBank/DDBJ whole genome shotgun (WGS) entry which is preliminary data.</text>
</comment>
<evidence type="ECO:0000256" key="1">
    <source>
        <dbReference type="SAM" id="MobiDB-lite"/>
    </source>
</evidence>
<feature type="compositionally biased region" description="Polar residues" evidence="1">
    <location>
        <begin position="40"/>
        <end position="53"/>
    </location>
</feature>
<reference evidence="2 3" key="1">
    <citation type="submission" date="2018-06" db="EMBL/GenBank/DDBJ databases">
        <title>Genomic Encyclopedia of Type Strains, Phase IV (KMG-IV): sequencing the most valuable type-strain genomes for metagenomic binning, comparative biology and taxonomic classification.</title>
        <authorList>
            <person name="Goeker M."/>
        </authorList>
    </citation>
    <scope>NUCLEOTIDE SEQUENCE [LARGE SCALE GENOMIC DNA]</scope>
    <source>
        <strain evidence="2 3">DSM 44599</strain>
    </source>
</reference>
<gene>
    <name evidence="2" type="ORF">DFR74_11526</name>
</gene>
<dbReference type="Proteomes" id="UP000252586">
    <property type="component" value="Unassembled WGS sequence"/>
</dbReference>
<dbReference type="Gene3D" id="3.10.450.50">
    <property type="match status" value="1"/>
</dbReference>
<sequence length="85" mass="8794">MAGAQQLYNSLRTAFLDLSGDIYWQSADDDNRVTTTHTTCYGTHNGESPSITPTGDPGASNPLASSASATHNSPMTGASPTCSQS</sequence>
<name>A0A366D7B8_9NOCA</name>
<protein>
    <submittedName>
        <fullName evidence="2">Uncharacterized protein</fullName>
    </submittedName>
</protein>